<evidence type="ECO:0000313" key="4">
    <source>
        <dbReference type="Proteomes" id="UP000075398"/>
    </source>
</evidence>
<comment type="caution">
    <text evidence="3">The sequence shown here is derived from an EMBL/GenBank/DDBJ whole genome shotgun (WGS) entry which is preliminary data.</text>
</comment>
<feature type="transmembrane region" description="Helical" evidence="2">
    <location>
        <begin position="169"/>
        <end position="190"/>
    </location>
</feature>
<dbReference type="EMBL" id="LNGC01000061">
    <property type="protein sequence ID" value="KYC51332.1"/>
    <property type="molecule type" value="Genomic_DNA"/>
</dbReference>
<evidence type="ECO:0000256" key="2">
    <source>
        <dbReference type="SAM" id="Phobius"/>
    </source>
</evidence>
<dbReference type="AlphaFoldDB" id="A0A150J279"/>
<keyword evidence="2" id="KW-1133">Transmembrane helix</keyword>
<dbReference type="SUPFAM" id="SSF58113">
    <property type="entry name" value="Apolipoprotein A-I"/>
    <property type="match status" value="1"/>
</dbReference>
<reference evidence="3 4" key="1">
    <citation type="journal article" date="2016" name="ISME J.">
        <title>Chasing the elusive Euryarchaeota class WSA2: genomes reveal a uniquely fastidious methyl-reducing methanogen.</title>
        <authorList>
            <person name="Nobu M.K."/>
            <person name="Narihiro T."/>
            <person name="Kuroda K."/>
            <person name="Mei R."/>
            <person name="Liu W.T."/>
        </authorList>
    </citation>
    <scope>NUCLEOTIDE SEQUENCE [LARGE SCALE GENOMIC DNA]</scope>
    <source>
        <strain evidence="3">U1lsi0528_Bin055</strain>
    </source>
</reference>
<feature type="coiled-coil region" evidence="1">
    <location>
        <begin position="41"/>
        <end position="139"/>
    </location>
</feature>
<keyword evidence="2" id="KW-0812">Transmembrane</keyword>
<evidence type="ECO:0000313" key="3">
    <source>
        <dbReference type="EMBL" id="KYC51332.1"/>
    </source>
</evidence>
<keyword evidence="1" id="KW-0175">Coiled coil</keyword>
<name>A0A150J279_9EURY</name>
<gene>
    <name evidence="3" type="ORF">AMQ22_01334</name>
</gene>
<keyword evidence="2" id="KW-0472">Membrane</keyword>
<dbReference type="Proteomes" id="UP000075398">
    <property type="component" value="Unassembled WGS sequence"/>
</dbReference>
<protein>
    <submittedName>
        <fullName evidence="3">Uncharacterized protein</fullName>
    </submittedName>
</protein>
<organism evidence="3 4">
    <name type="scientific">Candidatus Methanofastidiosum methylothiophilum</name>
    <dbReference type="NCBI Taxonomy" id="1705564"/>
    <lineage>
        <taxon>Archaea</taxon>
        <taxon>Methanobacteriati</taxon>
        <taxon>Methanobacteriota</taxon>
        <taxon>Stenosarchaea group</taxon>
        <taxon>Candidatus Methanofastidiosia</taxon>
        <taxon>Candidatus Methanofastidiosales</taxon>
        <taxon>Candidatus Methanofastidiosaceae</taxon>
        <taxon>Candidatus Methanofastidiosum</taxon>
    </lineage>
</organism>
<sequence length="192" mass="22897">MAEKNGKKEEKDIDMLKIHNETQKEWGKKYDETVEGIGRDIHEIRQDMNEIKEDVQRRLDEQDEKLKRDYKRFQKQRELNDKIQTRLETKKELDDARDRQIANIAERQNNVEQGVKDTLEKFQQEDKEYKKEVKSQIEKLGKDIKEGFVTAKKQRKDENDTLKKDTTKMVSIVVVILVPIIVALLTFALYKF</sequence>
<accession>A0A150J279</accession>
<proteinExistence type="predicted"/>
<evidence type="ECO:0000256" key="1">
    <source>
        <dbReference type="SAM" id="Coils"/>
    </source>
</evidence>